<accession>A0ABS9TJP3</accession>
<dbReference type="Proteomes" id="UP001299970">
    <property type="component" value="Unassembled WGS sequence"/>
</dbReference>
<evidence type="ECO:0000256" key="2">
    <source>
        <dbReference type="SAM" id="Phobius"/>
    </source>
</evidence>
<name>A0ABS9TJP3_9PSEU</name>
<keyword evidence="2" id="KW-0812">Transmembrane</keyword>
<feature type="transmembrane region" description="Helical" evidence="2">
    <location>
        <begin position="25"/>
        <end position="46"/>
    </location>
</feature>
<feature type="region of interest" description="Disordered" evidence="1">
    <location>
        <begin position="1"/>
        <end position="22"/>
    </location>
</feature>
<protein>
    <submittedName>
        <fullName evidence="4">DUF4097 family beta strand repeat-containing protein</fullName>
    </submittedName>
</protein>
<dbReference type="RefSeq" id="WP_241039410.1">
    <property type="nucleotide sequence ID" value="NZ_BAAAJF010000011.1"/>
</dbReference>
<comment type="caution">
    <text evidence="4">The sequence shown here is derived from an EMBL/GenBank/DDBJ whole genome shotgun (WGS) entry which is preliminary data.</text>
</comment>
<keyword evidence="2" id="KW-0472">Membrane</keyword>
<evidence type="ECO:0000256" key="1">
    <source>
        <dbReference type="SAM" id="MobiDB-lite"/>
    </source>
</evidence>
<evidence type="ECO:0000313" key="4">
    <source>
        <dbReference type="EMBL" id="MCH6168762.1"/>
    </source>
</evidence>
<evidence type="ECO:0000313" key="5">
    <source>
        <dbReference type="Proteomes" id="UP001299970"/>
    </source>
</evidence>
<dbReference type="InterPro" id="IPR025164">
    <property type="entry name" value="Toastrack_DUF4097"/>
</dbReference>
<reference evidence="4 5" key="1">
    <citation type="submission" date="2022-03" db="EMBL/GenBank/DDBJ databases">
        <title>Pseudonocardia alaer sp. nov., a novel actinomycete isolated from reed forest soil.</title>
        <authorList>
            <person name="Wang L."/>
        </authorList>
    </citation>
    <scope>NUCLEOTIDE SEQUENCE [LARGE SCALE GENOMIC DNA]</scope>
    <source>
        <strain evidence="4 5">Y-16303</strain>
    </source>
</reference>
<evidence type="ECO:0000259" key="3">
    <source>
        <dbReference type="Pfam" id="PF13349"/>
    </source>
</evidence>
<feature type="domain" description="DUF4097" evidence="3">
    <location>
        <begin position="137"/>
        <end position="265"/>
    </location>
</feature>
<dbReference type="EMBL" id="JAKXMK010000021">
    <property type="protein sequence ID" value="MCH6168762.1"/>
    <property type="molecule type" value="Genomic_DNA"/>
</dbReference>
<dbReference type="Pfam" id="PF13349">
    <property type="entry name" value="DUF4097"/>
    <property type="match status" value="1"/>
</dbReference>
<proteinExistence type="predicted"/>
<sequence length="271" mass="27949">MTTTESAPEPTRERPTEPTWRPHPGVVVTAVLFVVLVIGTGALQLLSQAATGRYERTSTLTPSTERFTMASDSGSVRLSPSTDGDVHVRTTVSYGLGEPELVEEATPAGVRLDATCSGVLATHCEIDYVVEVPPSFAVFVEGTSGDVTVSGLTGPVTVDRSTGDIALFDLTGPLDVTTRTGVISGNGLRSDVVRAQTRSGDIQLGLVEPPHTLAVDTGTGEVDVAVPATGYRVDARSGTGEATVLVPTNPVAPGTIVVGSGSGDVRVRPSL</sequence>
<keyword evidence="2" id="KW-1133">Transmembrane helix</keyword>
<gene>
    <name evidence="4" type="ORF">MMF94_23970</name>
</gene>
<organism evidence="4 5">
    <name type="scientific">Pseudonocardia alaniniphila</name>
    <dbReference type="NCBI Taxonomy" id="75291"/>
    <lineage>
        <taxon>Bacteria</taxon>
        <taxon>Bacillati</taxon>
        <taxon>Actinomycetota</taxon>
        <taxon>Actinomycetes</taxon>
        <taxon>Pseudonocardiales</taxon>
        <taxon>Pseudonocardiaceae</taxon>
        <taxon>Pseudonocardia</taxon>
    </lineage>
</organism>
<keyword evidence="5" id="KW-1185">Reference proteome</keyword>